<feature type="compositionally biased region" description="Basic and acidic residues" evidence="6">
    <location>
        <begin position="172"/>
        <end position="184"/>
    </location>
</feature>
<protein>
    <submittedName>
        <fullName evidence="9">CCHC-type domain-containing protein</fullName>
    </submittedName>
</protein>
<keyword evidence="5" id="KW-0863">Zinc-finger</keyword>
<dbReference type="InterPro" id="IPR036875">
    <property type="entry name" value="Znf_CCHC_sf"/>
</dbReference>
<dbReference type="PROSITE" id="PS50158">
    <property type="entry name" value="ZF_CCHC"/>
    <property type="match status" value="1"/>
</dbReference>
<name>A0A5S6QT65_TRIMR</name>
<dbReference type="GO" id="GO:0008270">
    <property type="term" value="F:zinc ion binding"/>
    <property type="evidence" value="ECO:0007669"/>
    <property type="project" value="UniProtKB-KW"/>
</dbReference>
<dbReference type="GO" id="GO:0019899">
    <property type="term" value="F:enzyme binding"/>
    <property type="evidence" value="ECO:0007669"/>
    <property type="project" value="UniProtKB-ARBA"/>
</dbReference>
<sequence>MKLYGNRVVLLKEWSKFFGLQQRPNQSRMQFANYLRHMASSCDFDQFSTEAALVVQFVNGIRNQSVKLMLLAKGNDQTPEDALNSLQIAEDIQREDSKSSNEAMDAKTCHAVKTYPPKNNVDRPLGNCDRCGKGDQGKDACPFVRFRCFNCGRTGHLSRMCRHRKTNADGASQRDRSSHPDGRNRTRNQVQCVKSSMLRACHDEATCPFTVQVVINGHQSSMELDTGARVAIADSGLWQRIGCPTLSAPTVQLRSFTGHRIPLKGKLRY</sequence>
<dbReference type="PANTHER" id="PTHR37984">
    <property type="entry name" value="PROTEIN CBG26694"/>
    <property type="match status" value="1"/>
</dbReference>
<keyword evidence="4" id="KW-0255">Endonuclease</keyword>
<evidence type="ECO:0000256" key="3">
    <source>
        <dbReference type="ARBA" id="ARBA00022722"/>
    </source>
</evidence>
<dbReference type="SUPFAM" id="SSF57756">
    <property type="entry name" value="Retrovirus zinc finger-like domains"/>
    <property type="match status" value="1"/>
</dbReference>
<keyword evidence="5" id="KW-0862">Zinc</keyword>
<evidence type="ECO:0000256" key="2">
    <source>
        <dbReference type="ARBA" id="ARBA00022695"/>
    </source>
</evidence>
<dbReference type="InterPro" id="IPR050951">
    <property type="entry name" value="Retrovirus_Pol_polyprotein"/>
</dbReference>
<dbReference type="SUPFAM" id="SSF50630">
    <property type="entry name" value="Acid proteases"/>
    <property type="match status" value="1"/>
</dbReference>
<evidence type="ECO:0000313" key="8">
    <source>
        <dbReference type="Proteomes" id="UP000046395"/>
    </source>
</evidence>
<feature type="region of interest" description="Disordered" evidence="6">
    <location>
        <begin position="165"/>
        <end position="188"/>
    </location>
</feature>
<dbReference type="AlphaFoldDB" id="A0A5S6QT65"/>
<dbReference type="SMART" id="SM00343">
    <property type="entry name" value="ZnF_C2HC"/>
    <property type="match status" value="1"/>
</dbReference>
<accession>A0A5S6QT65</accession>
<keyword evidence="1" id="KW-0808">Transferase</keyword>
<reference evidence="9" key="1">
    <citation type="submission" date="2019-12" db="UniProtKB">
        <authorList>
            <consortium name="WormBaseParasite"/>
        </authorList>
    </citation>
    <scope>IDENTIFICATION</scope>
</reference>
<feature type="domain" description="CCHC-type" evidence="7">
    <location>
        <begin position="147"/>
        <end position="162"/>
    </location>
</feature>
<dbReference type="GO" id="GO:0003676">
    <property type="term" value="F:nucleic acid binding"/>
    <property type="evidence" value="ECO:0007669"/>
    <property type="project" value="InterPro"/>
</dbReference>
<dbReference type="GO" id="GO:0004519">
    <property type="term" value="F:endonuclease activity"/>
    <property type="evidence" value="ECO:0007669"/>
    <property type="project" value="UniProtKB-KW"/>
</dbReference>
<dbReference type="InterPro" id="IPR001878">
    <property type="entry name" value="Znf_CCHC"/>
</dbReference>
<dbReference type="Proteomes" id="UP000046395">
    <property type="component" value="Unassembled WGS sequence"/>
</dbReference>
<keyword evidence="8" id="KW-1185">Reference proteome</keyword>
<dbReference type="PANTHER" id="PTHR37984:SF5">
    <property type="entry name" value="PROTEIN NYNRIN-LIKE"/>
    <property type="match status" value="1"/>
</dbReference>
<dbReference type="STRING" id="70415.A0A5S6QT65"/>
<evidence type="ECO:0000259" key="7">
    <source>
        <dbReference type="PROSITE" id="PS50158"/>
    </source>
</evidence>
<keyword evidence="4" id="KW-0378">Hydrolase</keyword>
<dbReference type="GO" id="GO:0016779">
    <property type="term" value="F:nucleotidyltransferase activity"/>
    <property type="evidence" value="ECO:0007669"/>
    <property type="project" value="UniProtKB-KW"/>
</dbReference>
<dbReference type="Pfam" id="PF00098">
    <property type="entry name" value="zf-CCHC"/>
    <property type="match status" value="1"/>
</dbReference>
<dbReference type="InterPro" id="IPR021109">
    <property type="entry name" value="Peptidase_aspartic_dom_sf"/>
</dbReference>
<evidence type="ECO:0000256" key="5">
    <source>
        <dbReference type="PROSITE-ProRule" id="PRU00047"/>
    </source>
</evidence>
<evidence type="ECO:0000256" key="1">
    <source>
        <dbReference type="ARBA" id="ARBA00022679"/>
    </source>
</evidence>
<dbReference type="WBParaSite" id="TMUE_2000010097.1">
    <property type="protein sequence ID" value="TMUE_2000010097.1"/>
    <property type="gene ID" value="WBGene00300846"/>
</dbReference>
<evidence type="ECO:0000256" key="4">
    <source>
        <dbReference type="ARBA" id="ARBA00022759"/>
    </source>
</evidence>
<keyword evidence="3" id="KW-0540">Nuclease</keyword>
<keyword evidence="5" id="KW-0479">Metal-binding</keyword>
<evidence type="ECO:0000313" key="9">
    <source>
        <dbReference type="WBParaSite" id="TMUE_2000010097.1"/>
    </source>
</evidence>
<organism evidence="8 9">
    <name type="scientific">Trichuris muris</name>
    <name type="common">Mouse whipworm</name>
    <dbReference type="NCBI Taxonomy" id="70415"/>
    <lineage>
        <taxon>Eukaryota</taxon>
        <taxon>Metazoa</taxon>
        <taxon>Ecdysozoa</taxon>
        <taxon>Nematoda</taxon>
        <taxon>Enoplea</taxon>
        <taxon>Dorylaimia</taxon>
        <taxon>Trichinellida</taxon>
        <taxon>Trichuridae</taxon>
        <taxon>Trichuris</taxon>
    </lineage>
</organism>
<dbReference type="Gene3D" id="4.10.60.10">
    <property type="entry name" value="Zinc finger, CCHC-type"/>
    <property type="match status" value="1"/>
</dbReference>
<keyword evidence="2" id="KW-0548">Nucleotidyltransferase</keyword>
<evidence type="ECO:0000256" key="6">
    <source>
        <dbReference type="SAM" id="MobiDB-lite"/>
    </source>
</evidence>
<proteinExistence type="predicted"/>